<dbReference type="InterPro" id="IPR054419">
    <property type="entry name" value="NSF_ATPase_lid"/>
</dbReference>
<evidence type="ECO:0000259" key="2">
    <source>
        <dbReference type="Pfam" id="PF21964"/>
    </source>
</evidence>
<keyword evidence="1" id="KW-0472">Membrane</keyword>
<comment type="caution">
    <text evidence="3">The sequence shown here is derived from an EMBL/GenBank/DDBJ whole genome shotgun (WGS) entry which is preliminary data.</text>
</comment>
<accession>A0A3M7SVG9</accession>
<name>A0A3M7SVG9_BRAPC</name>
<protein>
    <recommendedName>
        <fullName evidence="2">NSF AAA+ ATPase lid domain-containing protein</fullName>
    </recommendedName>
</protein>
<dbReference type="AlphaFoldDB" id="A0A3M7SVG9"/>
<sequence>MVQVWLLVKWYLVMKIVLLLINIIEYDQLSKQLDNKGLSIGIKSLLDVVELSKQATDVYRTAKFVSVLEEIAGLHDC</sequence>
<feature type="transmembrane region" description="Helical" evidence="1">
    <location>
        <begin position="6"/>
        <end position="24"/>
    </location>
</feature>
<gene>
    <name evidence="3" type="ORF">BpHYR1_051467</name>
</gene>
<feature type="domain" description="NSF AAA+ ATPase lid" evidence="2">
    <location>
        <begin position="25"/>
        <end position="70"/>
    </location>
</feature>
<dbReference type="OrthoDB" id="10435129at2759"/>
<dbReference type="Proteomes" id="UP000276133">
    <property type="component" value="Unassembled WGS sequence"/>
</dbReference>
<evidence type="ECO:0000313" key="3">
    <source>
        <dbReference type="EMBL" id="RNA39588.1"/>
    </source>
</evidence>
<keyword evidence="1" id="KW-0812">Transmembrane</keyword>
<evidence type="ECO:0000313" key="4">
    <source>
        <dbReference type="Proteomes" id="UP000276133"/>
    </source>
</evidence>
<dbReference type="Pfam" id="PF21964">
    <property type="entry name" value="NSF_ATPase_lid"/>
    <property type="match status" value="1"/>
</dbReference>
<keyword evidence="4" id="KW-1185">Reference proteome</keyword>
<dbReference type="EMBL" id="REGN01000734">
    <property type="protein sequence ID" value="RNA39588.1"/>
    <property type="molecule type" value="Genomic_DNA"/>
</dbReference>
<organism evidence="3 4">
    <name type="scientific">Brachionus plicatilis</name>
    <name type="common">Marine rotifer</name>
    <name type="synonym">Brachionus muelleri</name>
    <dbReference type="NCBI Taxonomy" id="10195"/>
    <lineage>
        <taxon>Eukaryota</taxon>
        <taxon>Metazoa</taxon>
        <taxon>Spiralia</taxon>
        <taxon>Gnathifera</taxon>
        <taxon>Rotifera</taxon>
        <taxon>Eurotatoria</taxon>
        <taxon>Monogononta</taxon>
        <taxon>Pseudotrocha</taxon>
        <taxon>Ploima</taxon>
        <taxon>Brachionidae</taxon>
        <taxon>Brachionus</taxon>
    </lineage>
</organism>
<evidence type="ECO:0000256" key="1">
    <source>
        <dbReference type="SAM" id="Phobius"/>
    </source>
</evidence>
<proteinExistence type="predicted"/>
<keyword evidence="1" id="KW-1133">Transmembrane helix</keyword>
<dbReference type="Gene3D" id="1.10.8.60">
    <property type="match status" value="1"/>
</dbReference>
<reference evidence="3 4" key="1">
    <citation type="journal article" date="2018" name="Sci. Rep.">
        <title>Genomic signatures of local adaptation to the degree of environmental predictability in rotifers.</title>
        <authorList>
            <person name="Franch-Gras L."/>
            <person name="Hahn C."/>
            <person name="Garcia-Roger E.M."/>
            <person name="Carmona M.J."/>
            <person name="Serra M."/>
            <person name="Gomez A."/>
        </authorList>
    </citation>
    <scope>NUCLEOTIDE SEQUENCE [LARGE SCALE GENOMIC DNA]</scope>
    <source>
        <strain evidence="3">HYR1</strain>
    </source>
</reference>